<dbReference type="Pfam" id="PF17765">
    <property type="entry name" value="MLTR_LBD"/>
    <property type="match status" value="1"/>
</dbReference>
<dbReference type="EMBL" id="JAKFHA010000001">
    <property type="protein sequence ID" value="MCF2526137.1"/>
    <property type="molecule type" value="Genomic_DNA"/>
</dbReference>
<dbReference type="InterPro" id="IPR010982">
    <property type="entry name" value="Lambda_DNA-bd_dom_sf"/>
</dbReference>
<evidence type="ECO:0000259" key="2">
    <source>
        <dbReference type="SMART" id="SM00530"/>
    </source>
</evidence>
<dbReference type="InterPro" id="IPR001387">
    <property type="entry name" value="Cro/C1-type_HTH"/>
</dbReference>
<dbReference type="SUPFAM" id="SSF47413">
    <property type="entry name" value="lambda repressor-like DNA-binding domains"/>
    <property type="match status" value="1"/>
</dbReference>
<comment type="caution">
    <text evidence="3">The sequence shown here is derived from an EMBL/GenBank/DDBJ whole genome shotgun (WGS) entry which is preliminary data.</text>
</comment>
<dbReference type="Gene3D" id="1.10.260.40">
    <property type="entry name" value="lambda repressor-like DNA-binding domains"/>
    <property type="match status" value="1"/>
</dbReference>
<evidence type="ECO:0000313" key="3">
    <source>
        <dbReference type="EMBL" id="MCF2526137.1"/>
    </source>
</evidence>
<dbReference type="InterPro" id="IPR041413">
    <property type="entry name" value="MLTR_LBD"/>
</dbReference>
<dbReference type="CDD" id="cd00093">
    <property type="entry name" value="HTH_XRE"/>
    <property type="match status" value="1"/>
</dbReference>
<feature type="compositionally biased region" description="Basic and acidic residues" evidence="1">
    <location>
        <begin position="23"/>
        <end position="32"/>
    </location>
</feature>
<dbReference type="Proteomes" id="UP001165378">
    <property type="component" value="Unassembled WGS sequence"/>
</dbReference>
<organism evidence="3 4">
    <name type="scientific">Yinghuangia soli</name>
    <dbReference type="NCBI Taxonomy" id="2908204"/>
    <lineage>
        <taxon>Bacteria</taxon>
        <taxon>Bacillati</taxon>
        <taxon>Actinomycetota</taxon>
        <taxon>Actinomycetes</taxon>
        <taxon>Kitasatosporales</taxon>
        <taxon>Streptomycetaceae</taxon>
        <taxon>Yinghuangia</taxon>
    </lineage>
</organism>
<gene>
    <name evidence="3" type="ORF">LZ495_02720</name>
</gene>
<dbReference type="Pfam" id="PF13560">
    <property type="entry name" value="HTH_31"/>
    <property type="match status" value="1"/>
</dbReference>
<dbReference type="SMART" id="SM00530">
    <property type="entry name" value="HTH_XRE"/>
    <property type="match status" value="1"/>
</dbReference>
<feature type="domain" description="HTH cro/C1-type" evidence="2">
    <location>
        <begin position="22"/>
        <end position="94"/>
    </location>
</feature>
<dbReference type="Gene3D" id="3.30.450.180">
    <property type="match status" value="1"/>
</dbReference>
<dbReference type="RefSeq" id="WP_235050193.1">
    <property type="nucleotide sequence ID" value="NZ_JAKFHA010000001.1"/>
</dbReference>
<sequence length="287" mass="31169">MTSPEATPADPSQQRREALRDFLRDRRGRLTPEDVGMPPAGRRRTPGLRREEVAVLAGVGVSWYTWLEQGRDITVSTEVLDAIASALRLDGPERTHLYLLAGLNPPPAGSASPAEVTPEIRQLLDAWAPRPAVLRDRSWNVLAYNDAARTVFGFDGTARNCLVTYFTNPRYLAMQDVWAAGAPAVVAAYRADAGHAPGDPSFARVVDELSAASPAFADLWASHDVGAPAQAVNALRHPEAGELFFDATTLTVADHPYWHVVLYNPRPGTETEARLAGLRHLRLAAPA</sequence>
<reference evidence="3" key="1">
    <citation type="submission" date="2022-01" db="EMBL/GenBank/DDBJ databases">
        <title>Genome-Based Taxonomic Classification of the Phylum Actinobacteria.</title>
        <authorList>
            <person name="Gao Y."/>
        </authorList>
    </citation>
    <scope>NUCLEOTIDE SEQUENCE</scope>
    <source>
        <strain evidence="3">KLBMP 8922</strain>
    </source>
</reference>
<keyword evidence="4" id="KW-1185">Reference proteome</keyword>
<evidence type="ECO:0000256" key="1">
    <source>
        <dbReference type="SAM" id="MobiDB-lite"/>
    </source>
</evidence>
<dbReference type="PANTHER" id="PTHR35010:SF3">
    <property type="entry name" value="BLL4873 PROTEIN"/>
    <property type="match status" value="1"/>
</dbReference>
<dbReference type="PANTHER" id="PTHR35010">
    <property type="entry name" value="BLL4672 PROTEIN-RELATED"/>
    <property type="match status" value="1"/>
</dbReference>
<dbReference type="AlphaFoldDB" id="A0AA41PX37"/>
<dbReference type="GO" id="GO:0003677">
    <property type="term" value="F:DNA binding"/>
    <property type="evidence" value="ECO:0007669"/>
    <property type="project" value="InterPro"/>
</dbReference>
<feature type="region of interest" description="Disordered" evidence="1">
    <location>
        <begin position="23"/>
        <end position="45"/>
    </location>
</feature>
<proteinExistence type="predicted"/>
<accession>A0AA41PX37</accession>
<protein>
    <submittedName>
        <fullName evidence="3">Helix-turn-helix transcriptional regulator</fullName>
    </submittedName>
</protein>
<name>A0AA41PX37_9ACTN</name>
<evidence type="ECO:0000313" key="4">
    <source>
        <dbReference type="Proteomes" id="UP001165378"/>
    </source>
</evidence>